<accession>A0A9D2KXD6</accession>
<protein>
    <submittedName>
        <fullName evidence="1">Replication terminator protein</fullName>
    </submittedName>
</protein>
<dbReference type="Proteomes" id="UP000886856">
    <property type="component" value="Unassembled WGS sequence"/>
</dbReference>
<comment type="caution">
    <text evidence="1">The sequence shown here is derived from an EMBL/GenBank/DDBJ whole genome shotgun (WGS) entry which is preliminary data.</text>
</comment>
<dbReference type="EMBL" id="DWYW01000257">
    <property type="protein sequence ID" value="HJA91332.1"/>
    <property type="molecule type" value="Genomic_DNA"/>
</dbReference>
<gene>
    <name evidence="1" type="ORF">H9948_11145</name>
</gene>
<evidence type="ECO:0000313" key="1">
    <source>
        <dbReference type="EMBL" id="HJA91332.1"/>
    </source>
</evidence>
<evidence type="ECO:0000313" key="2">
    <source>
        <dbReference type="Proteomes" id="UP000886856"/>
    </source>
</evidence>
<proteinExistence type="predicted"/>
<sequence length="141" mass="15733">MPEKNIDLPFNGLANGAVQEKLNGELQKLFDNIHDGNTKATDKRSITIKLDFVPDDDREIIKMDSTFTTKLANVEGVGTTILTGRDISTGYIEAKELKSKVKGQTYIDVEDGSYKTDTGQPIDVIEQEMENKQVIDLRKRG</sequence>
<name>A0A9D2KXD6_9LACT</name>
<organism evidence="1 2">
    <name type="scientific">Candidatus Jeotgalibaca merdavium</name>
    <dbReference type="NCBI Taxonomy" id="2838627"/>
    <lineage>
        <taxon>Bacteria</taxon>
        <taxon>Bacillati</taxon>
        <taxon>Bacillota</taxon>
        <taxon>Bacilli</taxon>
        <taxon>Lactobacillales</taxon>
        <taxon>Carnobacteriaceae</taxon>
        <taxon>Jeotgalibaca</taxon>
    </lineage>
</organism>
<dbReference type="AlphaFoldDB" id="A0A9D2KXD6"/>
<reference evidence="1" key="2">
    <citation type="submission" date="2021-04" db="EMBL/GenBank/DDBJ databases">
        <authorList>
            <person name="Gilroy R."/>
        </authorList>
    </citation>
    <scope>NUCLEOTIDE SEQUENCE</scope>
    <source>
        <strain evidence="1">CHK171-505</strain>
    </source>
</reference>
<reference evidence="1" key="1">
    <citation type="journal article" date="2021" name="PeerJ">
        <title>Extensive microbial diversity within the chicken gut microbiome revealed by metagenomics and culture.</title>
        <authorList>
            <person name="Gilroy R."/>
            <person name="Ravi A."/>
            <person name="Getino M."/>
            <person name="Pursley I."/>
            <person name="Horton D.L."/>
            <person name="Alikhan N.F."/>
            <person name="Baker D."/>
            <person name="Gharbi K."/>
            <person name="Hall N."/>
            <person name="Watson M."/>
            <person name="Adriaenssens E.M."/>
            <person name="Foster-Nyarko E."/>
            <person name="Jarju S."/>
            <person name="Secka A."/>
            <person name="Antonio M."/>
            <person name="Oren A."/>
            <person name="Chaudhuri R.R."/>
            <person name="La Ragione R."/>
            <person name="Hildebrand F."/>
            <person name="Pallen M.J."/>
        </authorList>
    </citation>
    <scope>NUCLEOTIDE SEQUENCE</scope>
    <source>
        <strain evidence="1">CHK171-505</strain>
    </source>
</reference>